<keyword evidence="2" id="KW-0789">Thiol protease inhibitor</keyword>
<evidence type="ECO:0000313" key="5">
    <source>
        <dbReference type="Proteomes" id="UP000566663"/>
    </source>
</evidence>
<sequence length="156" mass="17237">MVRRPVIAALIAAALTVSAAGCERRANPDFTPIEPPAVGGPAVRIRPGGMTSEVDLVVGQTLAVELDTHFNWREESAPTLLRQIDTLWGPADRATRDEGVTGGRYWTVFVYRAEREGEETLRLIEAREWEPETITDRHTLSVRVRARADEAQPPAP</sequence>
<reference evidence="4 5" key="1">
    <citation type="submission" date="2020-08" db="EMBL/GenBank/DDBJ databases">
        <title>Genomic Encyclopedia of Type Strains, Phase IV (KMG-IV): sequencing the most valuable type-strain genomes for metagenomic binning, comparative biology and taxonomic classification.</title>
        <authorList>
            <person name="Goeker M."/>
        </authorList>
    </citation>
    <scope>NUCLEOTIDE SEQUENCE [LARGE SCALE GENOMIC DNA]</scope>
    <source>
        <strain evidence="4 5">DSM 25335</strain>
    </source>
</reference>
<dbReference type="Gene3D" id="2.60.40.2020">
    <property type="match status" value="1"/>
</dbReference>
<keyword evidence="1" id="KW-0646">Protease inhibitor</keyword>
<dbReference type="Proteomes" id="UP000566663">
    <property type="component" value="Unassembled WGS sequence"/>
</dbReference>
<gene>
    <name evidence="4" type="ORF">HNQ67_002082</name>
</gene>
<evidence type="ECO:0000256" key="3">
    <source>
        <dbReference type="SAM" id="SignalP"/>
    </source>
</evidence>
<dbReference type="PROSITE" id="PS00307">
    <property type="entry name" value="LECTIN_LEGUME_BETA"/>
    <property type="match status" value="1"/>
</dbReference>
<feature type="signal peptide" evidence="3">
    <location>
        <begin position="1"/>
        <end position="19"/>
    </location>
</feature>
<proteinExistence type="predicted"/>
<dbReference type="InterPro" id="IPR036331">
    <property type="entry name" value="Chagasin-like_sf"/>
</dbReference>
<dbReference type="RefSeq" id="WP_183255072.1">
    <property type="nucleotide sequence ID" value="NZ_BAAAFF010000001.1"/>
</dbReference>
<protein>
    <submittedName>
        <fullName evidence="4">Putative secreted protein</fullName>
    </submittedName>
</protein>
<dbReference type="PROSITE" id="PS51257">
    <property type="entry name" value="PROKAR_LIPOPROTEIN"/>
    <property type="match status" value="1"/>
</dbReference>
<dbReference type="GO" id="GO:0004869">
    <property type="term" value="F:cysteine-type endopeptidase inhibitor activity"/>
    <property type="evidence" value="ECO:0007669"/>
    <property type="project" value="UniProtKB-KW"/>
</dbReference>
<keyword evidence="5" id="KW-1185">Reference proteome</keyword>
<keyword evidence="3" id="KW-0732">Signal</keyword>
<organism evidence="4 5">
    <name type="scientific">Brevundimonas basaltis</name>
    <dbReference type="NCBI Taxonomy" id="472166"/>
    <lineage>
        <taxon>Bacteria</taxon>
        <taxon>Pseudomonadati</taxon>
        <taxon>Pseudomonadota</taxon>
        <taxon>Alphaproteobacteria</taxon>
        <taxon>Caulobacterales</taxon>
        <taxon>Caulobacteraceae</taxon>
        <taxon>Brevundimonas</taxon>
    </lineage>
</organism>
<feature type="chain" id="PRO_5030888044" evidence="3">
    <location>
        <begin position="20"/>
        <end position="156"/>
    </location>
</feature>
<dbReference type="SUPFAM" id="SSF141066">
    <property type="entry name" value="ICP-like"/>
    <property type="match status" value="1"/>
</dbReference>
<dbReference type="InterPro" id="IPR019825">
    <property type="entry name" value="Lectin_legB_Mn/Ca_BS"/>
</dbReference>
<evidence type="ECO:0000256" key="2">
    <source>
        <dbReference type="ARBA" id="ARBA00022704"/>
    </source>
</evidence>
<accession>A0A7W8MGT6</accession>
<evidence type="ECO:0000256" key="1">
    <source>
        <dbReference type="ARBA" id="ARBA00022690"/>
    </source>
</evidence>
<dbReference type="EMBL" id="JACHFZ010000004">
    <property type="protein sequence ID" value="MBB5292558.1"/>
    <property type="molecule type" value="Genomic_DNA"/>
</dbReference>
<name>A0A7W8MGT6_9CAUL</name>
<comment type="caution">
    <text evidence="4">The sequence shown here is derived from an EMBL/GenBank/DDBJ whole genome shotgun (WGS) entry which is preliminary data.</text>
</comment>
<evidence type="ECO:0000313" key="4">
    <source>
        <dbReference type="EMBL" id="MBB5292558.1"/>
    </source>
</evidence>
<dbReference type="AlphaFoldDB" id="A0A7W8MGT6"/>